<dbReference type="InterPro" id="IPR010656">
    <property type="entry name" value="DctM"/>
</dbReference>
<evidence type="ECO:0000256" key="5">
    <source>
        <dbReference type="ARBA" id="ARBA00022989"/>
    </source>
</evidence>
<dbReference type="PANTHER" id="PTHR33362:SF4">
    <property type="entry name" value="2,3-DIKETO-L-GULONATE TRAP TRANSPORTER LARGE PERMEASE PROTEIN YIAN"/>
    <property type="match status" value="1"/>
</dbReference>
<dbReference type="EMBL" id="JAKREW010000004">
    <property type="protein sequence ID" value="MCG7504866.1"/>
    <property type="molecule type" value="Genomic_DNA"/>
</dbReference>
<keyword evidence="5 7" id="KW-1133">Transmembrane helix</keyword>
<protein>
    <recommendedName>
        <fullName evidence="7">TRAP transporter large permease protein</fullName>
    </recommendedName>
</protein>
<feature type="transmembrane region" description="Helical" evidence="7">
    <location>
        <begin position="268"/>
        <end position="294"/>
    </location>
</feature>
<sequence>MSGLVFIGSLLGAMGIGIPVAFALMLSGVAMMLLMGNLDAQILAQRLVNGADSYPLMAIPFFLIAGELMNAGGLSRRIVNVALAVVGHVRGGLGYVVIGTGLVLASVSGSAIADTATLAVMLVPLMRQAGYHMGRASGLMSATGIIAPVIPPSVGFIILGVTANISIVGLFFAGIVPGLMMGLSLMIAWWFLAKKETAAVRPKLPRRDLPKTIMTAGWALMMPVIILAGLRFGIFTPTEAGVVAAAYALFVGVFVYRELTPRLLYDALLAAGRLTAVIMLLVAASMISGFMLTISNMPAQLVSLLDPFIDSPILLMSMIVLAVFVVGTALDFAPCITILVPILMPLVKAAGIDPVYFGVIFMMVNAVGLITPPVGTVLNTVCGISGVSMEAATKGAMPYLVAQMILIVLLVLFPALVTVPAGWIH</sequence>
<dbReference type="PANTHER" id="PTHR33362">
    <property type="entry name" value="SIALIC ACID TRAP TRANSPORTER PERMEASE PROTEIN SIAT-RELATED"/>
    <property type="match status" value="1"/>
</dbReference>
<dbReference type="Proteomes" id="UP001201701">
    <property type="component" value="Unassembled WGS sequence"/>
</dbReference>
<feature type="transmembrane region" description="Helical" evidence="7">
    <location>
        <begin position="355"/>
        <end position="378"/>
    </location>
</feature>
<dbReference type="PIRSF" id="PIRSF006066">
    <property type="entry name" value="HI0050"/>
    <property type="match status" value="1"/>
</dbReference>
<evidence type="ECO:0000256" key="1">
    <source>
        <dbReference type="ARBA" id="ARBA00004429"/>
    </source>
</evidence>
<evidence type="ECO:0000313" key="9">
    <source>
        <dbReference type="EMBL" id="MCG7504866.1"/>
    </source>
</evidence>
<keyword evidence="2" id="KW-1003">Cell membrane</keyword>
<comment type="caution">
    <text evidence="7">Lacks conserved residue(s) required for the propagation of feature annotation.</text>
</comment>
<proteinExistence type="inferred from homology"/>
<dbReference type="InterPro" id="IPR004681">
    <property type="entry name" value="TRAP_DctM"/>
</dbReference>
<comment type="subunit">
    <text evidence="7">The complex comprises the extracytoplasmic solute receptor protein and the two transmembrane proteins.</text>
</comment>
<keyword evidence="7" id="KW-0813">Transport</keyword>
<keyword evidence="6 7" id="KW-0472">Membrane</keyword>
<gene>
    <name evidence="9" type="ORF">L4923_07510</name>
</gene>
<feature type="transmembrane region" description="Helical" evidence="7">
    <location>
        <begin position="240"/>
        <end position="256"/>
    </location>
</feature>
<organism evidence="9 10">
    <name type="scientific">Mesorhizobium retamae</name>
    <dbReference type="NCBI Taxonomy" id="2912854"/>
    <lineage>
        <taxon>Bacteria</taxon>
        <taxon>Pseudomonadati</taxon>
        <taxon>Pseudomonadota</taxon>
        <taxon>Alphaproteobacteria</taxon>
        <taxon>Hyphomicrobiales</taxon>
        <taxon>Phyllobacteriaceae</taxon>
        <taxon>Mesorhizobium</taxon>
    </lineage>
</organism>
<feature type="transmembrane region" description="Helical" evidence="7">
    <location>
        <begin position="6"/>
        <end position="34"/>
    </location>
</feature>
<comment type="subcellular location">
    <subcellularLocation>
        <location evidence="1 7">Cell inner membrane</location>
        <topology evidence="1 7">Multi-pass membrane protein</topology>
    </subcellularLocation>
</comment>
<keyword evidence="3 7" id="KW-0997">Cell inner membrane</keyword>
<evidence type="ECO:0000256" key="2">
    <source>
        <dbReference type="ARBA" id="ARBA00022475"/>
    </source>
</evidence>
<name>A0ABS9QBS1_9HYPH</name>
<feature type="domain" description="TRAP C4-dicarboxylate transport system permease DctM subunit" evidence="8">
    <location>
        <begin position="8"/>
        <end position="416"/>
    </location>
</feature>
<feature type="transmembrane region" description="Helical" evidence="7">
    <location>
        <begin position="398"/>
        <end position="424"/>
    </location>
</feature>
<dbReference type="Pfam" id="PF06808">
    <property type="entry name" value="DctM"/>
    <property type="match status" value="1"/>
</dbReference>
<feature type="transmembrane region" description="Helical" evidence="7">
    <location>
        <begin position="167"/>
        <end position="192"/>
    </location>
</feature>
<keyword evidence="4 7" id="KW-0812">Transmembrane</keyword>
<evidence type="ECO:0000256" key="4">
    <source>
        <dbReference type="ARBA" id="ARBA00022692"/>
    </source>
</evidence>
<reference evidence="9 10" key="1">
    <citation type="submission" date="2022-02" db="EMBL/GenBank/DDBJ databases">
        <title>Draft genome sequence of Mezorhizobium retamae strain IRAMC:0171 isolated from Retama raetam nodules.</title>
        <authorList>
            <person name="Bengaied R."/>
            <person name="Sbissi I."/>
            <person name="Huber K."/>
            <person name="Ghodbane F."/>
            <person name="Nouioui I."/>
            <person name="Tarhouni M."/>
            <person name="Gtari M."/>
        </authorList>
    </citation>
    <scope>NUCLEOTIDE SEQUENCE [LARGE SCALE GENOMIC DNA]</scope>
    <source>
        <strain evidence="9 10">IRAMC:0171</strain>
    </source>
</reference>
<feature type="transmembrane region" description="Helical" evidence="7">
    <location>
        <begin position="138"/>
        <end position="161"/>
    </location>
</feature>
<comment type="similarity">
    <text evidence="7">Belongs to the TRAP transporter large permease family.</text>
</comment>
<comment type="caution">
    <text evidence="9">The sequence shown here is derived from an EMBL/GenBank/DDBJ whole genome shotgun (WGS) entry which is preliminary data.</text>
</comment>
<evidence type="ECO:0000313" key="10">
    <source>
        <dbReference type="Proteomes" id="UP001201701"/>
    </source>
</evidence>
<evidence type="ECO:0000256" key="7">
    <source>
        <dbReference type="RuleBase" id="RU369079"/>
    </source>
</evidence>
<dbReference type="NCBIfam" id="TIGR00786">
    <property type="entry name" value="dctM"/>
    <property type="match status" value="1"/>
</dbReference>
<keyword evidence="10" id="KW-1185">Reference proteome</keyword>
<evidence type="ECO:0000256" key="6">
    <source>
        <dbReference type="ARBA" id="ARBA00023136"/>
    </source>
</evidence>
<evidence type="ECO:0000256" key="3">
    <source>
        <dbReference type="ARBA" id="ARBA00022519"/>
    </source>
</evidence>
<evidence type="ECO:0000259" key="8">
    <source>
        <dbReference type="Pfam" id="PF06808"/>
    </source>
</evidence>
<feature type="transmembrane region" description="Helical" evidence="7">
    <location>
        <begin position="314"/>
        <end position="343"/>
    </location>
</feature>
<dbReference type="RefSeq" id="WP_239363187.1">
    <property type="nucleotide sequence ID" value="NZ_JAKREW010000004.1"/>
</dbReference>
<accession>A0ABS9QBS1</accession>
<comment type="function">
    <text evidence="7">Part of the tripartite ATP-independent periplasmic (TRAP) transport system.</text>
</comment>
<feature type="transmembrane region" description="Helical" evidence="7">
    <location>
        <begin position="213"/>
        <end position="234"/>
    </location>
</feature>
<feature type="transmembrane region" description="Helical" evidence="7">
    <location>
        <begin position="93"/>
        <end position="126"/>
    </location>
</feature>